<organism evidence="1">
    <name type="scientific">Heligmosomoides polygyrus</name>
    <name type="common">Parasitic roundworm</name>
    <dbReference type="NCBI Taxonomy" id="6339"/>
    <lineage>
        <taxon>Eukaryota</taxon>
        <taxon>Metazoa</taxon>
        <taxon>Ecdysozoa</taxon>
        <taxon>Nematoda</taxon>
        <taxon>Chromadorea</taxon>
        <taxon>Rhabditida</taxon>
        <taxon>Rhabditina</taxon>
        <taxon>Rhabditomorpha</taxon>
        <taxon>Strongyloidea</taxon>
        <taxon>Heligmosomidae</taxon>
        <taxon>Heligmosomoides</taxon>
    </lineage>
</organism>
<dbReference type="InterPro" id="IPR011989">
    <property type="entry name" value="ARM-like"/>
</dbReference>
<dbReference type="InterPro" id="IPR016024">
    <property type="entry name" value="ARM-type_fold"/>
</dbReference>
<name>A0A3P8AQP6_HELPZ</name>
<keyword evidence="2" id="KW-1185">Reference proteome</keyword>
<dbReference type="EMBL" id="UZAH01025590">
    <property type="protein sequence ID" value="VDO66798.1"/>
    <property type="molecule type" value="Genomic_DNA"/>
</dbReference>
<dbReference type="Gene3D" id="1.25.10.10">
    <property type="entry name" value="Leucine-rich Repeat Variant"/>
    <property type="match status" value="1"/>
</dbReference>
<dbReference type="WBParaSite" id="HPBE_0000606501-mRNA-1">
    <property type="protein sequence ID" value="HPBE_0000606501-mRNA-1"/>
    <property type="gene ID" value="HPBE_0000606501"/>
</dbReference>
<dbReference type="AlphaFoldDB" id="A0A3P8AQP6"/>
<protein>
    <submittedName>
        <fullName evidence="3">Importin-7</fullName>
    </submittedName>
</protein>
<evidence type="ECO:0000313" key="2">
    <source>
        <dbReference type="Proteomes" id="UP000050761"/>
    </source>
</evidence>
<accession>A0A3P8AQP6</accession>
<reference evidence="3" key="2">
    <citation type="submission" date="2019-09" db="UniProtKB">
        <authorList>
            <consortium name="WormBaseParasite"/>
        </authorList>
    </citation>
    <scope>IDENTIFICATION</scope>
</reference>
<sequence>MNVETAPAAIPLVRSDAEQDDPYVSAVKDTVKSLVKVALKTADYKDMVGIVSKLAENFQDVIACFALEMTEKFAVKDDRSTLVDMEWYILRVVTYIIDKQNVDLYHVAVDVMSTMALIHITEPMWEVIYDLCNIYLNSDHPRAIHFTKFIEVLHPCLVTDTDCFVEEPARLQAFIDVCQVTLDDDEEEESNLVYAAKLMESLILQCGHLHIKEAVPKMMRIVVQRLMNPQGPEMDELRQMLIMVVFAAIYICKEVTISVLREIMEIQNPLDYFCCELLSVHKELTGVHDRKLPLILICEFLSMPAEQRPAVINDDPGKVIKMSISLFRGLQRVVQSREHKRNVDRGIEMEFDERADAELNIDLRGLSVMELIDDDRSGEGGCPELYRTMFDLVDVGGVFVRFKKTMEALERSDRELMCRMLMNLTSKEMQSLRILLKLCERYERTGH</sequence>
<gene>
    <name evidence="1" type="ORF">HPBE_LOCUS6066</name>
</gene>
<proteinExistence type="predicted"/>
<dbReference type="SUPFAM" id="SSF48371">
    <property type="entry name" value="ARM repeat"/>
    <property type="match status" value="1"/>
</dbReference>
<evidence type="ECO:0000313" key="1">
    <source>
        <dbReference type="EMBL" id="VDO66798.1"/>
    </source>
</evidence>
<evidence type="ECO:0000313" key="3">
    <source>
        <dbReference type="WBParaSite" id="HPBE_0000606501-mRNA-1"/>
    </source>
</evidence>
<dbReference type="OrthoDB" id="760868at2759"/>
<dbReference type="Proteomes" id="UP000050761">
    <property type="component" value="Unassembled WGS sequence"/>
</dbReference>
<reference evidence="1 2" key="1">
    <citation type="submission" date="2018-11" db="EMBL/GenBank/DDBJ databases">
        <authorList>
            <consortium name="Pathogen Informatics"/>
        </authorList>
    </citation>
    <scope>NUCLEOTIDE SEQUENCE [LARGE SCALE GENOMIC DNA]</scope>
</reference>